<feature type="region of interest" description="Disordered" evidence="1">
    <location>
        <begin position="180"/>
        <end position="229"/>
    </location>
</feature>
<accession>A0A812VCH9</accession>
<feature type="non-terminal residue" evidence="2">
    <location>
        <position position="1"/>
    </location>
</feature>
<protein>
    <submittedName>
        <fullName evidence="2">Uncharacterized protein</fullName>
    </submittedName>
</protein>
<proteinExistence type="predicted"/>
<name>A0A812VCH9_9DINO</name>
<dbReference type="OrthoDB" id="418864at2759"/>
<dbReference type="EMBL" id="CAJNJA010029728">
    <property type="protein sequence ID" value="CAE7633233.1"/>
    <property type="molecule type" value="Genomic_DNA"/>
</dbReference>
<organism evidence="2 3">
    <name type="scientific">Symbiodinium necroappetens</name>
    <dbReference type="NCBI Taxonomy" id="1628268"/>
    <lineage>
        <taxon>Eukaryota</taxon>
        <taxon>Sar</taxon>
        <taxon>Alveolata</taxon>
        <taxon>Dinophyceae</taxon>
        <taxon>Suessiales</taxon>
        <taxon>Symbiodiniaceae</taxon>
        <taxon>Symbiodinium</taxon>
    </lineage>
</organism>
<feature type="non-terminal residue" evidence="2">
    <location>
        <position position="229"/>
    </location>
</feature>
<reference evidence="2" key="1">
    <citation type="submission" date="2021-02" db="EMBL/GenBank/DDBJ databases">
        <authorList>
            <person name="Dougan E. K."/>
            <person name="Rhodes N."/>
            <person name="Thang M."/>
            <person name="Chan C."/>
        </authorList>
    </citation>
    <scope>NUCLEOTIDE SEQUENCE</scope>
</reference>
<evidence type="ECO:0000256" key="1">
    <source>
        <dbReference type="SAM" id="MobiDB-lite"/>
    </source>
</evidence>
<gene>
    <name evidence="2" type="ORF">SNEC2469_LOCUS17852</name>
</gene>
<dbReference type="Proteomes" id="UP000601435">
    <property type="component" value="Unassembled WGS sequence"/>
</dbReference>
<feature type="compositionally biased region" description="Basic and acidic residues" evidence="1">
    <location>
        <begin position="216"/>
        <end position="229"/>
    </location>
</feature>
<keyword evidence="3" id="KW-1185">Reference proteome</keyword>
<evidence type="ECO:0000313" key="3">
    <source>
        <dbReference type="Proteomes" id="UP000601435"/>
    </source>
</evidence>
<comment type="caution">
    <text evidence="2">The sequence shown here is derived from an EMBL/GenBank/DDBJ whole genome shotgun (WGS) entry which is preliminary data.</text>
</comment>
<evidence type="ECO:0000313" key="2">
    <source>
        <dbReference type="EMBL" id="CAE7633233.1"/>
    </source>
</evidence>
<dbReference type="AlphaFoldDB" id="A0A812VCH9"/>
<sequence length="229" mass="24305">VPKPCAAGPATCLQRECAVLALSSPKLSRSVSGELQLRVPALGENTSELVQVAVDNVSDPKADSHIAQACKGREARQCAKRGIQQSSEMAAHLHETLISFKALGLRELDAKDSTDMPDSTAGAQRLHAALLEASEEVMHGTELAGIMHEDDQQVKLGDELQAVEVVNSALDMELESCKAASTGGQDNLRVDRAPSESTQVTPETDEGVLPDAVFQVRDDVLSPADSARE</sequence>